<keyword evidence="5" id="KW-1185">Reference proteome</keyword>
<dbReference type="InterPro" id="IPR007751">
    <property type="entry name" value="DUF676_lipase-like"/>
</dbReference>
<dbReference type="Proteomes" id="UP001085076">
    <property type="component" value="Miscellaneous, Linkage group lg05"/>
</dbReference>
<reference evidence="4" key="1">
    <citation type="submission" date="2021-03" db="EMBL/GenBank/DDBJ databases">
        <authorList>
            <person name="Li Z."/>
            <person name="Yang C."/>
        </authorList>
    </citation>
    <scope>NUCLEOTIDE SEQUENCE</scope>
    <source>
        <strain evidence="4">Dzin_1.0</strain>
        <tissue evidence="4">Leaf</tissue>
    </source>
</reference>
<evidence type="ECO:0000256" key="2">
    <source>
        <dbReference type="SAM" id="MobiDB-lite"/>
    </source>
</evidence>
<reference evidence="4" key="2">
    <citation type="journal article" date="2022" name="Hortic Res">
        <title>The genome of Dioscorea zingiberensis sheds light on the biosynthesis, origin and evolution of the medicinally important diosgenin saponins.</title>
        <authorList>
            <person name="Li Y."/>
            <person name="Tan C."/>
            <person name="Li Z."/>
            <person name="Guo J."/>
            <person name="Li S."/>
            <person name="Chen X."/>
            <person name="Wang C."/>
            <person name="Dai X."/>
            <person name="Yang H."/>
            <person name="Song W."/>
            <person name="Hou L."/>
            <person name="Xu J."/>
            <person name="Tong Z."/>
            <person name="Xu A."/>
            <person name="Yuan X."/>
            <person name="Wang W."/>
            <person name="Yang Q."/>
            <person name="Chen L."/>
            <person name="Sun Z."/>
            <person name="Wang K."/>
            <person name="Pan B."/>
            <person name="Chen J."/>
            <person name="Bao Y."/>
            <person name="Liu F."/>
            <person name="Qi X."/>
            <person name="Gang D.R."/>
            <person name="Wen J."/>
            <person name="Li J."/>
        </authorList>
    </citation>
    <scope>NUCLEOTIDE SEQUENCE</scope>
    <source>
        <strain evidence="4">Dzin_1.0</strain>
    </source>
</reference>
<accession>A0A9D5CHX6</accession>
<evidence type="ECO:0000256" key="1">
    <source>
        <dbReference type="ARBA" id="ARBA00007949"/>
    </source>
</evidence>
<gene>
    <name evidence="4" type="ORF">J5N97_021269</name>
</gene>
<evidence type="ECO:0000313" key="4">
    <source>
        <dbReference type="EMBL" id="KAJ0973310.1"/>
    </source>
</evidence>
<dbReference type="AlphaFoldDB" id="A0A9D5CHX6"/>
<dbReference type="Pfam" id="PF12394">
    <property type="entry name" value="DUF3657"/>
    <property type="match status" value="1"/>
</dbReference>
<dbReference type="InterPro" id="IPR029058">
    <property type="entry name" value="AB_hydrolase_fold"/>
</dbReference>
<dbReference type="Pfam" id="PF05057">
    <property type="entry name" value="DUF676"/>
    <property type="match status" value="1"/>
</dbReference>
<protein>
    <recommendedName>
        <fullName evidence="3">DUF676 domain-containing protein</fullName>
    </recommendedName>
</protein>
<dbReference type="InterPro" id="IPR044294">
    <property type="entry name" value="Lipase-like"/>
</dbReference>
<feature type="domain" description="DUF676" evidence="3">
    <location>
        <begin position="543"/>
        <end position="737"/>
    </location>
</feature>
<sequence length="820" mass="92784">MFRRMRCFIGLNPKIPSSPKRLLNSKPLPASRRRAILFKPPDMLDTVHEIAIYIHRFHNLDLFQQGWYQIKISMRWEDDNLTSRGTPARVVQYEAPDPASESIIGVWRIDDLDNSFSTQPFRIKYARQDVLLSVMVSFNFAIGQSEAPSTSAVILKFELMYTPVLENGFEMQASFDAVSAAIHEFRIPPKALLGLHSYCPVHFDAFHAVLVDLSIHTVLLKAGSHKSSQKVPSNSHIVGDAIGEHYGQNQVLGFGMGSKLIEIVKSLFASREILLTELQKMSNSIGQRVDDLTDADINLGKFEVIGSSVKSDISTANGDVSSIKTEAEQWSSVFQIFEKLNGTSDLGNDVIFQSLPKEDILDLFFSLGNQLLFIWNAFLKFHRTNRFKVLEYLHQVWSTDRKTEWSIWMVHSKIEIPHRYLRSGADDSSMHNKFGKAPVMRKSNDDPAQIAATRAELHRRSIAQMKINNGSIQDMHIFSDPSHVPVIFVEQHVMNAPLHGSGNDSSISSLDQNDSSAEPLASREKTVTRQFGLSSKKNARVLKVVVFVHGFQGHHLDLRLVRNQWLLIDPGAECLMSEANEEKTSGDFREMGSRLAEEVSVFVKKKMDKYSRYGGCKDLKLSFVGHSIGNIIIRSALTESVMGPFLKNLHTYMSVSGPHLGYWYSSNSLFNSGLWLLKKLKGAPCIHQLTFTDDPDLQNTFFYKLCKQKTLESFKNIILLSSPQDGYVPYHSARIELCHASSSDSSKKAQIFLEMLNSCLDQIRAPSSVQRIFMRCDVNFDTSAQGRNLNTMIGRAAHIEFLETDYFARFIMWSYPELFN</sequence>
<dbReference type="OrthoDB" id="273452at2759"/>
<comment type="similarity">
    <text evidence="1">Belongs to the FAM135 family.</text>
</comment>
<dbReference type="InterPro" id="IPR022122">
    <property type="entry name" value="DUF3657"/>
</dbReference>
<feature type="compositionally biased region" description="Low complexity" evidence="2">
    <location>
        <begin position="504"/>
        <end position="516"/>
    </location>
</feature>
<proteinExistence type="inferred from homology"/>
<dbReference type="SUPFAM" id="SSF53474">
    <property type="entry name" value="alpha/beta-Hydrolases"/>
    <property type="match status" value="1"/>
</dbReference>
<name>A0A9D5CHX6_9LILI</name>
<evidence type="ECO:0000259" key="3">
    <source>
        <dbReference type="Pfam" id="PF05057"/>
    </source>
</evidence>
<dbReference type="Gene3D" id="3.40.50.1820">
    <property type="entry name" value="alpha/beta hydrolase"/>
    <property type="match status" value="1"/>
</dbReference>
<evidence type="ECO:0000313" key="5">
    <source>
        <dbReference type="Proteomes" id="UP001085076"/>
    </source>
</evidence>
<dbReference type="EMBL" id="JAGGNH010000005">
    <property type="protein sequence ID" value="KAJ0973310.1"/>
    <property type="molecule type" value="Genomic_DNA"/>
</dbReference>
<organism evidence="4 5">
    <name type="scientific">Dioscorea zingiberensis</name>
    <dbReference type="NCBI Taxonomy" id="325984"/>
    <lineage>
        <taxon>Eukaryota</taxon>
        <taxon>Viridiplantae</taxon>
        <taxon>Streptophyta</taxon>
        <taxon>Embryophyta</taxon>
        <taxon>Tracheophyta</taxon>
        <taxon>Spermatophyta</taxon>
        <taxon>Magnoliopsida</taxon>
        <taxon>Liliopsida</taxon>
        <taxon>Dioscoreales</taxon>
        <taxon>Dioscoreaceae</taxon>
        <taxon>Dioscorea</taxon>
    </lineage>
</organism>
<comment type="caution">
    <text evidence="4">The sequence shown here is derived from an EMBL/GenBank/DDBJ whole genome shotgun (WGS) entry which is preliminary data.</text>
</comment>
<dbReference type="FunFam" id="3.40.50.1820:FF:000102">
    <property type="entry name" value="Putative serine esterase family protein"/>
    <property type="match status" value="1"/>
</dbReference>
<dbReference type="PANTHER" id="PTHR12482:SF5">
    <property type="entry name" value="DUF676 DOMAIN-CONTAINING PROTEIN"/>
    <property type="match status" value="1"/>
</dbReference>
<dbReference type="PANTHER" id="PTHR12482">
    <property type="entry name" value="LIPASE ROG1-RELATED-RELATED"/>
    <property type="match status" value="1"/>
</dbReference>
<feature type="region of interest" description="Disordered" evidence="2">
    <location>
        <begin position="499"/>
        <end position="525"/>
    </location>
</feature>